<gene>
    <name evidence="6" type="ORF">SAMN05216480_11577</name>
</gene>
<name>A0A1I7IEM4_9FLAO</name>
<dbReference type="GO" id="GO:0016301">
    <property type="term" value="F:kinase activity"/>
    <property type="evidence" value="ECO:0007669"/>
    <property type="project" value="UniProtKB-KW"/>
</dbReference>
<dbReference type="Gene3D" id="3.40.50.10330">
    <property type="entry name" value="Probable inorganic polyphosphate/atp-NAD kinase, domain 1"/>
    <property type="match status" value="1"/>
</dbReference>
<accession>A0A1I7IEM4</accession>
<dbReference type="InterPro" id="IPR016064">
    <property type="entry name" value="NAD/diacylglycerol_kinase_sf"/>
</dbReference>
<dbReference type="PANTHER" id="PTHR12358">
    <property type="entry name" value="SPHINGOSINE KINASE"/>
    <property type="match status" value="1"/>
</dbReference>
<dbReference type="NCBIfam" id="TIGR00147">
    <property type="entry name" value="YegS/Rv2252/BmrU family lipid kinase"/>
    <property type="match status" value="1"/>
</dbReference>
<protein>
    <submittedName>
        <fullName evidence="6">Lipid kinase, YegS/Rv2252/BmrU family</fullName>
    </submittedName>
</protein>
<evidence type="ECO:0000256" key="4">
    <source>
        <dbReference type="ARBA" id="ARBA00022840"/>
    </source>
</evidence>
<dbReference type="Pfam" id="PF00781">
    <property type="entry name" value="DAGK_cat"/>
    <property type="match status" value="1"/>
</dbReference>
<proteinExistence type="predicted"/>
<dbReference type="PANTHER" id="PTHR12358:SF54">
    <property type="entry name" value="SPHINGOSINE KINASE RELATED PROTEIN"/>
    <property type="match status" value="1"/>
</dbReference>
<dbReference type="InterPro" id="IPR001206">
    <property type="entry name" value="Diacylglycerol_kinase_cat_dom"/>
</dbReference>
<dbReference type="OrthoDB" id="9786026at2"/>
<keyword evidence="2" id="KW-0547">Nucleotide-binding</keyword>
<dbReference type="PROSITE" id="PS50146">
    <property type="entry name" value="DAGK"/>
    <property type="match status" value="1"/>
</dbReference>
<dbReference type="STRING" id="1224947.SAMN05216480_11577"/>
<evidence type="ECO:0000259" key="5">
    <source>
        <dbReference type="PROSITE" id="PS50146"/>
    </source>
</evidence>
<dbReference type="Pfam" id="PF19279">
    <property type="entry name" value="YegS_C"/>
    <property type="match status" value="1"/>
</dbReference>
<organism evidence="6 7">
    <name type="scientific">Pustulibacterium marinum</name>
    <dbReference type="NCBI Taxonomy" id="1224947"/>
    <lineage>
        <taxon>Bacteria</taxon>
        <taxon>Pseudomonadati</taxon>
        <taxon>Bacteroidota</taxon>
        <taxon>Flavobacteriia</taxon>
        <taxon>Flavobacteriales</taxon>
        <taxon>Flavobacteriaceae</taxon>
        <taxon>Pustulibacterium</taxon>
    </lineage>
</organism>
<keyword evidence="7" id="KW-1185">Reference proteome</keyword>
<evidence type="ECO:0000313" key="7">
    <source>
        <dbReference type="Proteomes" id="UP000199138"/>
    </source>
</evidence>
<evidence type="ECO:0000256" key="1">
    <source>
        <dbReference type="ARBA" id="ARBA00022679"/>
    </source>
</evidence>
<dbReference type="Gene3D" id="2.60.200.40">
    <property type="match status" value="1"/>
</dbReference>
<keyword evidence="1" id="KW-0808">Transferase</keyword>
<dbReference type="Proteomes" id="UP000199138">
    <property type="component" value="Unassembled WGS sequence"/>
</dbReference>
<dbReference type="GO" id="GO:0005524">
    <property type="term" value="F:ATP binding"/>
    <property type="evidence" value="ECO:0007669"/>
    <property type="project" value="UniProtKB-KW"/>
</dbReference>
<keyword evidence="4" id="KW-0067">ATP-binding</keyword>
<sequence length="287" mass="31585">MKFLLVVNPISGDKDKDALLKEVKSYVKDGDDLTIYKTTGEDDLQAIKKELEQVNFDRVVVAGGDGTVKLVAEALEETECSIGILPAGSANGLAKDLNLPEKEEEFIPIALYGKTRKVDTILINDQLGLHISDFGLNAELIREYENSSLRGKLGYAVNSVSTIFKNDAPYTFHIKTDTEEFTKEGIMLALANSKKFGTGAVVNPDGEIDDGIFEVLLFKKIDLVEIIKALNNADELSEDFVEIFPVKSAVITTEKKIPFQIDGEYCDYLTKVEAKILEGKLELAVAL</sequence>
<dbReference type="SMART" id="SM00046">
    <property type="entry name" value="DAGKc"/>
    <property type="match status" value="1"/>
</dbReference>
<reference evidence="6 7" key="1">
    <citation type="submission" date="2016-10" db="EMBL/GenBank/DDBJ databases">
        <authorList>
            <person name="de Groot N.N."/>
        </authorList>
    </citation>
    <scope>NUCLEOTIDE SEQUENCE [LARGE SCALE GENOMIC DNA]</scope>
    <source>
        <strain evidence="6 7">CGMCC 1.12333</strain>
    </source>
</reference>
<dbReference type="RefSeq" id="WP_093026177.1">
    <property type="nucleotide sequence ID" value="NZ_FPBK01000015.1"/>
</dbReference>
<evidence type="ECO:0000256" key="2">
    <source>
        <dbReference type="ARBA" id="ARBA00022741"/>
    </source>
</evidence>
<dbReference type="InterPro" id="IPR050187">
    <property type="entry name" value="Lipid_Phosphate_FormReg"/>
</dbReference>
<feature type="domain" description="DAGKc" evidence="5">
    <location>
        <begin position="1"/>
        <end position="127"/>
    </location>
</feature>
<dbReference type="InterPro" id="IPR045540">
    <property type="entry name" value="YegS/DAGK_C"/>
</dbReference>
<dbReference type="AlphaFoldDB" id="A0A1I7IEM4"/>
<dbReference type="EMBL" id="FPBK01000015">
    <property type="protein sequence ID" value="SFU71362.1"/>
    <property type="molecule type" value="Genomic_DNA"/>
</dbReference>
<keyword evidence="3 6" id="KW-0418">Kinase</keyword>
<dbReference type="SUPFAM" id="SSF111331">
    <property type="entry name" value="NAD kinase/diacylglycerol kinase-like"/>
    <property type="match status" value="1"/>
</dbReference>
<evidence type="ECO:0000313" key="6">
    <source>
        <dbReference type="EMBL" id="SFU71362.1"/>
    </source>
</evidence>
<dbReference type="InterPro" id="IPR017438">
    <property type="entry name" value="ATP-NAD_kinase_N"/>
</dbReference>
<dbReference type="GO" id="GO:0008654">
    <property type="term" value="P:phospholipid biosynthetic process"/>
    <property type="evidence" value="ECO:0007669"/>
    <property type="project" value="InterPro"/>
</dbReference>
<dbReference type="InterPro" id="IPR005218">
    <property type="entry name" value="Diacylglycerol/lipid_kinase"/>
</dbReference>
<evidence type="ECO:0000256" key="3">
    <source>
        <dbReference type="ARBA" id="ARBA00022777"/>
    </source>
</evidence>